<evidence type="ECO:0000256" key="6">
    <source>
        <dbReference type="ARBA" id="ARBA00022519"/>
    </source>
</evidence>
<evidence type="ECO:0000256" key="5">
    <source>
        <dbReference type="ARBA" id="ARBA00022475"/>
    </source>
</evidence>
<dbReference type="EMBL" id="LGFG01000034">
    <property type="protein sequence ID" value="KUK23291.1"/>
    <property type="molecule type" value="Genomic_DNA"/>
</dbReference>
<dbReference type="GO" id="GO:0071555">
    <property type="term" value="P:cell wall organization"/>
    <property type="evidence" value="ECO:0007669"/>
    <property type="project" value="UniProtKB-KW"/>
</dbReference>
<dbReference type="GO" id="GO:0009252">
    <property type="term" value="P:peptidoglycan biosynthetic process"/>
    <property type="evidence" value="ECO:0007669"/>
    <property type="project" value="UniProtKB-KW"/>
</dbReference>
<evidence type="ECO:0000313" key="16">
    <source>
        <dbReference type="EMBL" id="KUK23291.1"/>
    </source>
</evidence>
<evidence type="ECO:0000256" key="2">
    <source>
        <dbReference type="ARBA" id="ARBA00010621"/>
    </source>
</evidence>
<feature type="transmembrane region" description="Helical" evidence="15">
    <location>
        <begin position="166"/>
        <end position="186"/>
    </location>
</feature>
<keyword evidence="15" id="KW-0573">Peptidoglycan synthesis</keyword>
<comment type="subcellular location">
    <subcellularLocation>
        <location evidence="1 15">Cell membrane</location>
        <topology evidence="1 15">Multi-pass membrane protein</topology>
    </subcellularLocation>
</comment>
<dbReference type="GO" id="GO:0005886">
    <property type="term" value="C:plasma membrane"/>
    <property type="evidence" value="ECO:0007669"/>
    <property type="project" value="UniProtKB-SubCell"/>
</dbReference>
<dbReference type="PANTHER" id="PTHR30622:SF4">
    <property type="entry name" value="UNDECAPRENYL-DIPHOSPHATASE"/>
    <property type="match status" value="1"/>
</dbReference>
<organism evidence="16 17">
    <name type="scientific">Thermotoga petrophila</name>
    <dbReference type="NCBI Taxonomy" id="93929"/>
    <lineage>
        <taxon>Bacteria</taxon>
        <taxon>Thermotogati</taxon>
        <taxon>Thermotogota</taxon>
        <taxon>Thermotogae</taxon>
        <taxon>Thermotogales</taxon>
        <taxon>Thermotogaceae</taxon>
        <taxon>Thermotoga</taxon>
    </lineage>
</organism>
<evidence type="ECO:0000256" key="8">
    <source>
        <dbReference type="ARBA" id="ARBA00022801"/>
    </source>
</evidence>
<evidence type="ECO:0000256" key="7">
    <source>
        <dbReference type="ARBA" id="ARBA00022692"/>
    </source>
</evidence>
<feature type="transmembrane region" description="Helical" evidence="15">
    <location>
        <begin position="217"/>
        <end position="236"/>
    </location>
</feature>
<keyword evidence="9 15" id="KW-1133">Transmembrane helix</keyword>
<dbReference type="Proteomes" id="UP000058636">
    <property type="component" value="Unassembled WGS sequence"/>
</dbReference>
<dbReference type="Pfam" id="PF02673">
    <property type="entry name" value="BacA"/>
    <property type="match status" value="1"/>
</dbReference>
<keyword evidence="8 15" id="KW-0378">Hydrolase</keyword>
<evidence type="ECO:0000256" key="11">
    <source>
        <dbReference type="ARBA" id="ARBA00023251"/>
    </source>
</evidence>
<reference evidence="16 17" key="1">
    <citation type="journal article" date="2015" name="MBio">
        <title>Genome-Resolved Metagenomic Analysis Reveals Roles for Candidate Phyla and Other Microbial Community Members in Biogeochemical Transformations in Oil Reservoirs.</title>
        <authorList>
            <person name="Hu P."/>
            <person name="Tom L."/>
            <person name="Singh A."/>
            <person name="Thomas B.C."/>
            <person name="Baker B.J."/>
            <person name="Piceno Y.M."/>
            <person name="Andersen G.L."/>
            <person name="Banfield J.F."/>
        </authorList>
    </citation>
    <scope>NUCLEOTIDE SEQUENCE [LARGE SCALE GENOMIC DNA]</scope>
    <source>
        <strain evidence="16">46_26</strain>
    </source>
</reference>
<keyword evidence="15" id="KW-0961">Cell wall biogenesis/degradation</keyword>
<gene>
    <name evidence="15" type="primary">uppP</name>
    <name evidence="16" type="ORF">XD57_0602</name>
</gene>
<feature type="transmembrane region" description="Helical" evidence="15">
    <location>
        <begin position="193"/>
        <end position="211"/>
    </location>
</feature>
<proteinExistence type="inferred from homology"/>
<evidence type="ECO:0000256" key="13">
    <source>
        <dbReference type="ARBA" id="ARBA00032932"/>
    </source>
</evidence>
<dbReference type="PANTHER" id="PTHR30622">
    <property type="entry name" value="UNDECAPRENYL-DIPHOSPHATASE"/>
    <property type="match status" value="1"/>
</dbReference>
<evidence type="ECO:0000256" key="9">
    <source>
        <dbReference type="ARBA" id="ARBA00022989"/>
    </source>
</evidence>
<evidence type="ECO:0000256" key="3">
    <source>
        <dbReference type="ARBA" id="ARBA00012374"/>
    </source>
</evidence>
<evidence type="ECO:0000256" key="15">
    <source>
        <dbReference type="HAMAP-Rule" id="MF_01006"/>
    </source>
</evidence>
<evidence type="ECO:0000313" key="17">
    <source>
        <dbReference type="Proteomes" id="UP000058636"/>
    </source>
</evidence>
<keyword evidence="6" id="KW-0997">Cell inner membrane</keyword>
<keyword evidence="10 15" id="KW-0472">Membrane</keyword>
<sequence length="237" mass="26212">MDLLLGIIQGLTEFLPVSSSGHLTLLSHLLKTDLNAYQTAVLHLGTLVSVVLFAFDGIRRSLRSWRIILNLIVSTIPAGVFGVLFEKQIDQLFSSPRFLPLFFSVTALILMFTRYSSSGEKRMENMSFLDALLVGIAQLFALFPGISRSGITVSSLLFMKYRSEDALQYSFLMSIPVVLGAGILGLEKGNITILAPIFAFLSGLFALYVLSRSVRSGKIWQFSYYCLFVAILSYLVG</sequence>
<evidence type="ECO:0000256" key="12">
    <source>
        <dbReference type="ARBA" id="ARBA00032707"/>
    </source>
</evidence>
<dbReference type="EC" id="3.6.1.27" evidence="3 15"/>
<accession>A0A124FG24</accession>
<name>A0A124FG24_9THEM</name>
<comment type="caution">
    <text evidence="16">The sequence shown here is derived from an EMBL/GenBank/DDBJ whole genome shotgun (WGS) entry which is preliminary data.</text>
</comment>
<feature type="transmembrane region" description="Helical" evidence="15">
    <location>
        <begin position="36"/>
        <end position="55"/>
    </location>
</feature>
<dbReference type="HAMAP" id="MF_01006">
    <property type="entry name" value="Undec_diphosphatase"/>
    <property type="match status" value="1"/>
</dbReference>
<evidence type="ECO:0000256" key="4">
    <source>
        <dbReference type="ARBA" id="ARBA00021581"/>
    </source>
</evidence>
<feature type="transmembrane region" description="Helical" evidence="15">
    <location>
        <begin position="127"/>
        <end position="146"/>
    </location>
</feature>
<dbReference type="InterPro" id="IPR003824">
    <property type="entry name" value="UppP"/>
</dbReference>
<feature type="transmembrane region" description="Helical" evidence="15">
    <location>
        <begin position="67"/>
        <end position="85"/>
    </location>
</feature>
<protein>
    <recommendedName>
        <fullName evidence="4 15">Undecaprenyl-diphosphatase</fullName>
        <ecNumber evidence="3 15">3.6.1.27</ecNumber>
    </recommendedName>
    <alternativeName>
        <fullName evidence="13 15">Bacitracin resistance protein</fullName>
    </alternativeName>
    <alternativeName>
        <fullName evidence="12 15">Undecaprenyl pyrophosphate phosphatase</fullName>
    </alternativeName>
</protein>
<comment type="similarity">
    <text evidence="2 15">Belongs to the UppP family.</text>
</comment>
<feature type="transmembrane region" description="Helical" evidence="15">
    <location>
        <begin position="97"/>
        <end position="115"/>
    </location>
</feature>
<evidence type="ECO:0000256" key="10">
    <source>
        <dbReference type="ARBA" id="ARBA00023136"/>
    </source>
</evidence>
<dbReference type="GO" id="GO:0050380">
    <property type="term" value="F:undecaprenyl-diphosphatase activity"/>
    <property type="evidence" value="ECO:0007669"/>
    <property type="project" value="UniProtKB-UniRule"/>
</dbReference>
<dbReference type="GO" id="GO:0046677">
    <property type="term" value="P:response to antibiotic"/>
    <property type="evidence" value="ECO:0007669"/>
    <property type="project" value="UniProtKB-UniRule"/>
</dbReference>
<keyword evidence="5 15" id="KW-1003">Cell membrane</keyword>
<evidence type="ECO:0000256" key="1">
    <source>
        <dbReference type="ARBA" id="ARBA00004651"/>
    </source>
</evidence>
<dbReference type="AlphaFoldDB" id="A0A124FG24"/>
<comment type="function">
    <text evidence="15">Catalyzes the dephosphorylation of undecaprenyl diphosphate (UPP). Confers resistance to bacitracin.</text>
</comment>
<keyword evidence="15" id="KW-0133">Cell shape</keyword>
<comment type="miscellaneous">
    <text evidence="15">Bacitracin is thought to be involved in the inhibition of peptidoglycan synthesis by sequestering undecaprenyl diphosphate, thereby reducing the pool of lipid carrier available.</text>
</comment>
<keyword evidence="7 15" id="KW-0812">Transmembrane</keyword>
<evidence type="ECO:0000256" key="14">
    <source>
        <dbReference type="ARBA" id="ARBA00047594"/>
    </source>
</evidence>
<dbReference type="GO" id="GO:0008360">
    <property type="term" value="P:regulation of cell shape"/>
    <property type="evidence" value="ECO:0007669"/>
    <property type="project" value="UniProtKB-KW"/>
</dbReference>
<keyword evidence="11 15" id="KW-0046">Antibiotic resistance</keyword>
<dbReference type="PATRIC" id="fig|93930.3.peg.1446"/>
<comment type="catalytic activity">
    <reaction evidence="14 15">
        <text>di-trans,octa-cis-undecaprenyl diphosphate + H2O = di-trans,octa-cis-undecaprenyl phosphate + phosphate + H(+)</text>
        <dbReference type="Rhea" id="RHEA:28094"/>
        <dbReference type="ChEBI" id="CHEBI:15377"/>
        <dbReference type="ChEBI" id="CHEBI:15378"/>
        <dbReference type="ChEBI" id="CHEBI:43474"/>
        <dbReference type="ChEBI" id="CHEBI:58405"/>
        <dbReference type="ChEBI" id="CHEBI:60392"/>
        <dbReference type="EC" id="3.6.1.27"/>
    </reaction>
</comment>